<dbReference type="InterPro" id="IPR013663">
    <property type="entry name" value="Helicase_SWF/SNF/SWI_bac"/>
</dbReference>
<dbReference type="CDD" id="cd18793">
    <property type="entry name" value="SF2_C_SNF"/>
    <property type="match status" value="1"/>
</dbReference>
<dbReference type="SMART" id="SM00490">
    <property type="entry name" value="HELICc"/>
    <property type="match status" value="1"/>
</dbReference>
<dbReference type="Pfam" id="PF00176">
    <property type="entry name" value="SNF2-rel_dom"/>
    <property type="match status" value="1"/>
</dbReference>
<keyword evidence="2" id="KW-0479">Metal-binding</keyword>
<keyword evidence="6" id="KW-0067">ATP-binding</keyword>
<evidence type="ECO:0000259" key="5">
    <source>
        <dbReference type="PROSITE" id="PS51194"/>
    </source>
</evidence>
<organism evidence="6 7">
    <name type="scientific">Kurthia sibirica</name>
    <dbReference type="NCBI Taxonomy" id="202750"/>
    <lineage>
        <taxon>Bacteria</taxon>
        <taxon>Bacillati</taxon>
        <taxon>Bacillota</taxon>
        <taxon>Bacilli</taxon>
        <taxon>Bacillales</taxon>
        <taxon>Caryophanaceae</taxon>
        <taxon>Kurthia</taxon>
    </lineage>
</organism>
<dbReference type="Gene3D" id="3.40.50.10810">
    <property type="entry name" value="Tandem AAA-ATPase domain"/>
    <property type="match status" value="1"/>
</dbReference>
<feature type="domain" description="Helicase C-terminal" evidence="5">
    <location>
        <begin position="903"/>
        <end position="1057"/>
    </location>
</feature>
<evidence type="ECO:0000313" key="6">
    <source>
        <dbReference type="EMBL" id="PWI25917.1"/>
    </source>
</evidence>
<evidence type="ECO:0000256" key="1">
    <source>
        <dbReference type="ARBA" id="ARBA00022801"/>
    </source>
</evidence>
<proteinExistence type="predicted"/>
<dbReference type="GO" id="GO:0005524">
    <property type="term" value="F:ATP binding"/>
    <property type="evidence" value="ECO:0007669"/>
    <property type="project" value="InterPro"/>
</dbReference>
<keyword evidence="2" id="KW-0863">Zinc-finger</keyword>
<sequence length="1068" mass="122478">MIDRLKESISLVIHTKNIKELCGTVSYKRGEAFFNAQKVLITNYSPTFTEATVQGSEDFHVVIRIDNFQTIQSSCSCPTLIGFDKSCQHIAAVLIAMKQFSEDMTAVHIAAIKQGVPANLDTLLQMKHTLPSHQQLHFEKRPRASVQFILTALFAPNGTLLFGMELYINSIHITNIRMFLAAIHAGIPYILQDGRTFSIVDYCFIASDDQLLKQLLQIVRDEQLFAASKEVEEDALLIIPPSFWVHIVTLLKKAVHVTMSINNTLIQPFHIVAKKPPFEFLLDRRHEHFSLQIKGFENMRHFPAYAIVFNADTLYQLTPEDSMQLSEVEQLIAASTEQEIEIPANQIDWALQKLLPSLRNIGTLIQSERFIKEQQEVPLVAELYLDRIHNKLLASIEFRYEHFTIQPLSDEVLPTMSIIRDYDKEMAILDIMAASGFSKTEAGYFMQNEEAEYHFLYHILPEIHKLSHVFATSAVRSRLAKKSTFPKIIVKVKKQRRNWLEFKFEMDGLTNKEIKEVLQAIEFKQKYYRLKDDSLLSLESREIDEIREFLLAEPLQDDHFEHTLDLPLLDGLKYLSSDDNPTVFQADQSFRQLLLQMADPTAAAIAIPSTLAPILRDYQKTGYKWMKQLASFGFGGILADTMGLGKTLQSIAYILSEITVLRENKQQILIVCPSSLTYNWLQEIMKFAPAIQAIVVDGTRSQRKELIDNTVYIDVIITSYPLMRQDYTLYEAHHYHTIFFDEAQAFKNPSTLTAKSVKTLQADHRFALTGTPVENRQEELWAIFYVVFPHLFHGLEAYSQLSRKDIARRVRPFMLRRLKEDVLLELPAKKETLQVSVLNSAQKQLYTAFLAKLKHDDFKHLDQDTLRKNRIKILAGITRLRQICCHPALFIEGYQGTSSKFEQLVQLLQEAKRSGRRVLIFSQFTKMLDIIGRYLTNNGDPYFYLDGRTPPMERVQLCNHFNEGQCDIFLISLKAGGSGLNLTGADTVILYDLWWNPAVEEQAADRAHRIGQNKEVHVIKLITQGTVEEKINDLQQEKKDLIHDIIEAGPSTAAFLTDDDIRAILDFN</sequence>
<protein>
    <submittedName>
        <fullName evidence="6">Helicase SNF</fullName>
    </submittedName>
</protein>
<dbReference type="PROSITE" id="PS51194">
    <property type="entry name" value="HELICASE_CTER"/>
    <property type="match status" value="1"/>
</dbReference>
<dbReference type="GO" id="GO:0008270">
    <property type="term" value="F:zinc ion binding"/>
    <property type="evidence" value="ECO:0007669"/>
    <property type="project" value="UniProtKB-KW"/>
</dbReference>
<dbReference type="Pfam" id="PF00271">
    <property type="entry name" value="Helicase_C"/>
    <property type="match status" value="1"/>
</dbReference>
<dbReference type="PROSITE" id="PS50966">
    <property type="entry name" value="ZF_SWIM"/>
    <property type="match status" value="1"/>
</dbReference>
<comment type="caution">
    <text evidence="6">The sequence shown here is derived from an EMBL/GenBank/DDBJ whole genome shotgun (WGS) entry which is preliminary data.</text>
</comment>
<name>A0A2U3AN14_9BACL</name>
<dbReference type="AlphaFoldDB" id="A0A2U3AN14"/>
<dbReference type="GO" id="GO:0016787">
    <property type="term" value="F:hydrolase activity"/>
    <property type="evidence" value="ECO:0007669"/>
    <property type="project" value="UniProtKB-KW"/>
</dbReference>
<keyword evidence="6" id="KW-0547">Nucleotide-binding</keyword>
<dbReference type="EMBL" id="QFVR01000005">
    <property type="protein sequence ID" value="PWI25917.1"/>
    <property type="molecule type" value="Genomic_DNA"/>
</dbReference>
<dbReference type="Proteomes" id="UP000245938">
    <property type="component" value="Unassembled WGS sequence"/>
</dbReference>
<keyword evidence="6" id="KW-0347">Helicase</keyword>
<keyword evidence="1" id="KW-0378">Hydrolase</keyword>
<dbReference type="InterPro" id="IPR007527">
    <property type="entry name" value="Znf_SWIM"/>
</dbReference>
<keyword evidence="2" id="KW-0862">Zinc</keyword>
<dbReference type="PANTHER" id="PTHR10799">
    <property type="entry name" value="SNF2/RAD54 HELICASE FAMILY"/>
    <property type="match status" value="1"/>
</dbReference>
<evidence type="ECO:0000313" key="7">
    <source>
        <dbReference type="Proteomes" id="UP000245938"/>
    </source>
</evidence>
<feature type="domain" description="SWIM-type" evidence="3">
    <location>
        <begin position="59"/>
        <end position="98"/>
    </location>
</feature>
<feature type="domain" description="Helicase ATP-binding" evidence="4">
    <location>
        <begin position="627"/>
        <end position="790"/>
    </location>
</feature>
<dbReference type="InterPro" id="IPR000330">
    <property type="entry name" value="SNF2_N"/>
</dbReference>
<dbReference type="InterPro" id="IPR001650">
    <property type="entry name" value="Helicase_C-like"/>
</dbReference>
<dbReference type="GO" id="GO:0004386">
    <property type="term" value="F:helicase activity"/>
    <property type="evidence" value="ECO:0007669"/>
    <property type="project" value="UniProtKB-KW"/>
</dbReference>
<dbReference type="SUPFAM" id="SSF52540">
    <property type="entry name" value="P-loop containing nucleoside triphosphate hydrolases"/>
    <property type="match status" value="2"/>
</dbReference>
<evidence type="ECO:0000256" key="2">
    <source>
        <dbReference type="PROSITE-ProRule" id="PRU00325"/>
    </source>
</evidence>
<dbReference type="InterPro" id="IPR049730">
    <property type="entry name" value="SNF2/RAD54-like_C"/>
</dbReference>
<dbReference type="Gene3D" id="3.40.50.300">
    <property type="entry name" value="P-loop containing nucleotide triphosphate hydrolases"/>
    <property type="match status" value="1"/>
</dbReference>
<dbReference type="FunFam" id="3.40.50.300:FF:000533">
    <property type="entry name" value="Helicase, Snf2 family"/>
    <property type="match status" value="1"/>
</dbReference>
<dbReference type="InterPro" id="IPR038718">
    <property type="entry name" value="SNF2-like_sf"/>
</dbReference>
<dbReference type="PROSITE" id="PS51192">
    <property type="entry name" value="HELICASE_ATP_BIND_1"/>
    <property type="match status" value="1"/>
</dbReference>
<dbReference type="InterPro" id="IPR027417">
    <property type="entry name" value="P-loop_NTPase"/>
</dbReference>
<reference evidence="6 7" key="1">
    <citation type="submission" date="2018-05" db="EMBL/GenBank/DDBJ databases">
        <title>Kurthia sibirica genome sequence.</title>
        <authorList>
            <person name="Maclea K.S."/>
            <person name="Goen A.E."/>
        </authorList>
    </citation>
    <scope>NUCLEOTIDE SEQUENCE [LARGE SCALE GENOMIC DNA]</scope>
    <source>
        <strain evidence="6 7">ATCC 49154</strain>
    </source>
</reference>
<dbReference type="Pfam" id="PF08455">
    <property type="entry name" value="SNF2_assoc"/>
    <property type="match status" value="1"/>
</dbReference>
<evidence type="ECO:0000259" key="3">
    <source>
        <dbReference type="PROSITE" id="PS50966"/>
    </source>
</evidence>
<evidence type="ECO:0000259" key="4">
    <source>
        <dbReference type="PROSITE" id="PS51192"/>
    </source>
</evidence>
<gene>
    <name evidence="6" type="ORF">DEX24_05130</name>
</gene>
<dbReference type="OrthoDB" id="9760715at2"/>
<accession>A0A2U3AN14</accession>
<keyword evidence="7" id="KW-1185">Reference proteome</keyword>
<dbReference type="SMART" id="SM00487">
    <property type="entry name" value="DEXDc"/>
    <property type="match status" value="1"/>
</dbReference>
<dbReference type="InterPro" id="IPR014001">
    <property type="entry name" value="Helicase_ATP-bd"/>
</dbReference>